<evidence type="ECO:0000256" key="6">
    <source>
        <dbReference type="ARBA" id="ARBA00023004"/>
    </source>
</evidence>
<evidence type="ECO:0000256" key="3">
    <source>
        <dbReference type="ARBA" id="ARBA00022617"/>
    </source>
</evidence>
<dbReference type="InterPro" id="IPR001128">
    <property type="entry name" value="Cyt_P450"/>
</dbReference>
<evidence type="ECO:0000256" key="4">
    <source>
        <dbReference type="ARBA" id="ARBA00022723"/>
    </source>
</evidence>
<dbReference type="GO" id="GO:0020037">
    <property type="term" value="F:heme binding"/>
    <property type="evidence" value="ECO:0007669"/>
    <property type="project" value="InterPro"/>
</dbReference>
<dbReference type="OrthoDB" id="1470350at2759"/>
<keyword evidence="6 8" id="KW-0408">Iron</keyword>
<protein>
    <submittedName>
        <fullName evidence="11">Cytochrome P450 94A1-like</fullName>
    </submittedName>
</protein>
<keyword evidence="10" id="KW-1185">Reference proteome</keyword>
<comment type="cofactor">
    <cofactor evidence="1 8">
        <name>heme</name>
        <dbReference type="ChEBI" id="CHEBI:30413"/>
    </cofactor>
</comment>
<name>A0A6J1J8E1_CUCMA</name>
<dbReference type="GO" id="GO:0005506">
    <property type="term" value="F:iron ion binding"/>
    <property type="evidence" value="ECO:0007669"/>
    <property type="project" value="InterPro"/>
</dbReference>
<dbReference type="Pfam" id="PF00067">
    <property type="entry name" value="p450"/>
    <property type="match status" value="1"/>
</dbReference>
<dbReference type="PRINTS" id="PR00463">
    <property type="entry name" value="EP450I"/>
</dbReference>
<evidence type="ECO:0000313" key="11">
    <source>
        <dbReference type="RefSeq" id="XP_022983759.1"/>
    </source>
</evidence>
<comment type="similarity">
    <text evidence="2 9">Belongs to the cytochrome P450 family.</text>
</comment>
<dbReference type="RefSeq" id="XP_022983759.1">
    <property type="nucleotide sequence ID" value="XM_023127991.1"/>
</dbReference>
<feature type="binding site" description="axial binding residue" evidence="8">
    <location>
        <position position="440"/>
    </location>
    <ligand>
        <name>heme</name>
        <dbReference type="ChEBI" id="CHEBI:30413"/>
    </ligand>
    <ligandPart>
        <name>Fe</name>
        <dbReference type="ChEBI" id="CHEBI:18248"/>
    </ligandPart>
</feature>
<evidence type="ECO:0000256" key="2">
    <source>
        <dbReference type="ARBA" id="ARBA00010617"/>
    </source>
</evidence>
<dbReference type="GeneID" id="111482283"/>
<dbReference type="GO" id="GO:0004497">
    <property type="term" value="F:monooxygenase activity"/>
    <property type="evidence" value="ECO:0007669"/>
    <property type="project" value="UniProtKB-KW"/>
</dbReference>
<evidence type="ECO:0000313" key="10">
    <source>
        <dbReference type="Proteomes" id="UP000504608"/>
    </source>
</evidence>
<reference evidence="11" key="1">
    <citation type="submission" date="2025-08" db="UniProtKB">
        <authorList>
            <consortium name="RefSeq"/>
        </authorList>
    </citation>
    <scope>IDENTIFICATION</scope>
    <source>
        <tissue evidence="11">Young leaves</tissue>
    </source>
</reference>
<dbReference type="InterPro" id="IPR036396">
    <property type="entry name" value="Cyt_P450_sf"/>
</dbReference>
<keyword evidence="7 9" id="KW-0503">Monooxygenase</keyword>
<evidence type="ECO:0000256" key="7">
    <source>
        <dbReference type="ARBA" id="ARBA00023033"/>
    </source>
</evidence>
<accession>A0A6J1J8E1</accession>
<dbReference type="PANTHER" id="PTHR24296">
    <property type="entry name" value="CYTOCHROME P450"/>
    <property type="match status" value="1"/>
</dbReference>
<dbReference type="SUPFAM" id="SSF48264">
    <property type="entry name" value="Cytochrome P450"/>
    <property type="match status" value="1"/>
</dbReference>
<keyword evidence="3 8" id="KW-0349">Heme</keyword>
<evidence type="ECO:0000256" key="1">
    <source>
        <dbReference type="ARBA" id="ARBA00001971"/>
    </source>
</evidence>
<evidence type="ECO:0000256" key="8">
    <source>
        <dbReference type="PIRSR" id="PIRSR602401-1"/>
    </source>
</evidence>
<dbReference type="Gene3D" id="1.10.630.10">
    <property type="entry name" value="Cytochrome P450"/>
    <property type="match status" value="1"/>
</dbReference>
<dbReference type="Proteomes" id="UP000504608">
    <property type="component" value="Unplaced"/>
</dbReference>
<dbReference type="GO" id="GO:0016705">
    <property type="term" value="F:oxidoreductase activity, acting on paired donors, with incorporation or reduction of molecular oxygen"/>
    <property type="evidence" value="ECO:0007669"/>
    <property type="project" value="InterPro"/>
</dbReference>
<proteinExistence type="inferred from homology"/>
<gene>
    <name evidence="11" type="primary">LOC111482283</name>
</gene>
<dbReference type="GO" id="GO:0006629">
    <property type="term" value="P:lipid metabolic process"/>
    <property type="evidence" value="ECO:0007669"/>
    <property type="project" value="UniProtKB-ARBA"/>
</dbReference>
<dbReference type="KEGG" id="cmax:111482283"/>
<dbReference type="PRINTS" id="PR00385">
    <property type="entry name" value="P450"/>
</dbReference>
<keyword evidence="5 9" id="KW-0560">Oxidoreductase</keyword>
<dbReference type="InterPro" id="IPR002401">
    <property type="entry name" value="Cyt_P450_E_grp-I"/>
</dbReference>
<dbReference type="InterPro" id="IPR017972">
    <property type="entry name" value="Cyt_P450_CS"/>
</dbReference>
<evidence type="ECO:0000256" key="9">
    <source>
        <dbReference type="RuleBase" id="RU000461"/>
    </source>
</evidence>
<organism evidence="10 11">
    <name type="scientific">Cucurbita maxima</name>
    <name type="common">Pumpkin</name>
    <name type="synonym">Winter squash</name>
    <dbReference type="NCBI Taxonomy" id="3661"/>
    <lineage>
        <taxon>Eukaryota</taxon>
        <taxon>Viridiplantae</taxon>
        <taxon>Streptophyta</taxon>
        <taxon>Embryophyta</taxon>
        <taxon>Tracheophyta</taxon>
        <taxon>Spermatophyta</taxon>
        <taxon>Magnoliopsida</taxon>
        <taxon>eudicotyledons</taxon>
        <taxon>Gunneridae</taxon>
        <taxon>Pentapetalae</taxon>
        <taxon>rosids</taxon>
        <taxon>fabids</taxon>
        <taxon>Cucurbitales</taxon>
        <taxon>Cucurbitaceae</taxon>
        <taxon>Cucurbiteae</taxon>
        <taxon>Cucurbita</taxon>
    </lineage>
</organism>
<keyword evidence="4 8" id="KW-0479">Metal-binding</keyword>
<dbReference type="PROSITE" id="PS00086">
    <property type="entry name" value="CYTOCHROME_P450"/>
    <property type="match status" value="1"/>
</dbReference>
<evidence type="ECO:0000256" key="5">
    <source>
        <dbReference type="ARBA" id="ARBA00023002"/>
    </source>
</evidence>
<sequence>MDISTGTILFFTFFSLFFYLRKSRSHEGFRLYPVVGVLPLFLLNRHRFLDWTTEVLRNSRNNTAVFRRPGGISGVMTANPDVVEHILKTQFENYSKGERLVSLLEDFLGSGIFNSDGEIWRIQRKMASYEFSTKSLRKFVTENVVIEIQTKLIPLLEKASETEQILDFQDVFERFAFDNVCKLSFSFDPSCLGGDGTSGTEFMLAFETAATLISGRFRYAIPKWYKIKRFFNLGSERTLKKSISTVHNFVDNIIRSRMEEKTTENKDKDLLSRFMADKENSPKFLRDIVISFILAGRDTTSSALTWFFWIISTRPDIKQKILKELKTIRSKTGNQIGETFHINELRDMHYLQATLSETLRLYPPVPVDSKACRRDDVLPDGTVVGKNWFVMYHAYAMGKMESIWGKNCEEFRPERWLENGVCRGESPFRFPIFHAGPRTCVGKDMAYIQMKAIAAAVIERFEVIIMKNKTPNHLQSLTLRMENGLQVMVKKRSMPRHSV</sequence>
<dbReference type="CDD" id="cd11064">
    <property type="entry name" value="CYP86A"/>
    <property type="match status" value="1"/>
</dbReference>
<dbReference type="AlphaFoldDB" id="A0A6J1J8E1"/>